<gene>
    <name evidence="4" type="ORF">E6C51_18030</name>
</gene>
<dbReference type="CDD" id="cd05233">
    <property type="entry name" value="SDR_c"/>
    <property type="match status" value="1"/>
</dbReference>
<accession>A0A4S3ZPE8</accession>
<dbReference type="InterPro" id="IPR036291">
    <property type="entry name" value="NAD(P)-bd_dom_sf"/>
</dbReference>
<dbReference type="PRINTS" id="PR00080">
    <property type="entry name" value="SDRFAMILY"/>
</dbReference>
<proteinExistence type="inferred from homology"/>
<comment type="caution">
    <text evidence="4">The sequence shown here is derived from an EMBL/GenBank/DDBJ whole genome shotgun (WGS) entry which is preliminary data.</text>
</comment>
<dbReference type="PRINTS" id="PR00081">
    <property type="entry name" value="GDHRDH"/>
</dbReference>
<feature type="domain" description="Ketoreductase" evidence="3">
    <location>
        <begin position="16"/>
        <end position="190"/>
    </location>
</feature>
<dbReference type="Proteomes" id="UP000310754">
    <property type="component" value="Unassembled WGS sequence"/>
</dbReference>
<reference evidence="4 5" key="1">
    <citation type="submission" date="2019-04" db="EMBL/GenBank/DDBJ databases">
        <title>Rhizobium terrae sp. nov., isolated from a paddy soil.</title>
        <authorList>
            <person name="Lin S.-Y."/>
            <person name="Hameed A."/>
            <person name="Huang H.-I."/>
            <person name="Young C.-C."/>
        </authorList>
    </citation>
    <scope>NUCLEOTIDE SEQUENCE [LARGE SCALE GENOMIC DNA]</scope>
    <source>
        <strain evidence="4 5">CC-HIH110</strain>
    </source>
</reference>
<sequence>MSASYDTVRYHSLENRNVLITGGASGLGADMVRAYRAQGANVAFIDIDDTAGAAMATETGAAFHHCDVTDIAALRSTIATIESQLGSIDVLINNAGKDDRHAMDTVEPEYWHRALALNLDHQFFATQAVAKAMAAKGAGSIIMLGSISWMRGRPGMVGYTTAKAAINGMTKTLARELGPSGIRVNCIVPGAIVTERQLALWTTPEQNQQFIDLQALKFRLDASHVARLALFLGSDESSGCTGANFVVDAGLTQN</sequence>
<dbReference type="RefSeq" id="WP_190237015.1">
    <property type="nucleotide sequence ID" value="NZ_SSOA01000013.1"/>
</dbReference>
<organism evidence="4 5">
    <name type="scientific">Allorhizobium terrae</name>
    <dbReference type="NCBI Taxonomy" id="1848972"/>
    <lineage>
        <taxon>Bacteria</taxon>
        <taxon>Pseudomonadati</taxon>
        <taxon>Pseudomonadota</taxon>
        <taxon>Alphaproteobacteria</taxon>
        <taxon>Hyphomicrobiales</taxon>
        <taxon>Rhizobiaceae</taxon>
        <taxon>Rhizobium/Agrobacterium group</taxon>
        <taxon>Allorhizobium</taxon>
    </lineage>
</organism>
<dbReference type="SMART" id="SM00822">
    <property type="entry name" value="PKS_KR"/>
    <property type="match status" value="1"/>
</dbReference>
<evidence type="ECO:0000313" key="4">
    <source>
        <dbReference type="EMBL" id="THF47338.1"/>
    </source>
</evidence>
<dbReference type="SUPFAM" id="SSF51735">
    <property type="entry name" value="NAD(P)-binding Rossmann-fold domains"/>
    <property type="match status" value="1"/>
</dbReference>
<dbReference type="PROSITE" id="PS00061">
    <property type="entry name" value="ADH_SHORT"/>
    <property type="match status" value="1"/>
</dbReference>
<dbReference type="InterPro" id="IPR057326">
    <property type="entry name" value="KR_dom"/>
</dbReference>
<dbReference type="Gene3D" id="3.40.50.720">
    <property type="entry name" value="NAD(P)-binding Rossmann-like Domain"/>
    <property type="match status" value="1"/>
</dbReference>
<comment type="similarity">
    <text evidence="1">Belongs to the short-chain dehydrogenases/reductases (SDR) family.</text>
</comment>
<dbReference type="Pfam" id="PF13561">
    <property type="entry name" value="adh_short_C2"/>
    <property type="match status" value="1"/>
</dbReference>
<dbReference type="InterPro" id="IPR002347">
    <property type="entry name" value="SDR_fam"/>
</dbReference>
<dbReference type="FunFam" id="3.40.50.720:FF:000084">
    <property type="entry name" value="Short-chain dehydrogenase reductase"/>
    <property type="match status" value="1"/>
</dbReference>
<dbReference type="GO" id="GO:0016616">
    <property type="term" value="F:oxidoreductase activity, acting on the CH-OH group of donors, NAD or NADP as acceptor"/>
    <property type="evidence" value="ECO:0007669"/>
    <property type="project" value="UniProtKB-ARBA"/>
</dbReference>
<protein>
    <submittedName>
        <fullName evidence="4">SDR family oxidoreductase</fullName>
    </submittedName>
</protein>
<name>A0A4S3ZPE8_9HYPH</name>
<dbReference type="EMBL" id="SSOA01000013">
    <property type="protein sequence ID" value="THF47338.1"/>
    <property type="molecule type" value="Genomic_DNA"/>
</dbReference>
<keyword evidence="2" id="KW-0560">Oxidoreductase</keyword>
<evidence type="ECO:0000256" key="1">
    <source>
        <dbReference type="ARBA" id="ARBA00006484"/>
    </source>
</evidence>
<dbReference type="PANTHER" id="PTHR42760:SF133">
    <property type="entry name" value="3-OXOACYL-[ACYL-CARRIER-PROTEIN] REDUCTASE"/>
    <property type="match status" value="1"/>
</dbReference>
<keyword evidence="5" id="KW-1185">Reference proteome</keyword>
<evidence type="ECO:0000259" key="3">
    <source>
        <dbReference type="SMART" id="SM00822"/>
    </source>
</evidence>
<evidence type="ECO:0000313" key="5">
    <source>
        <dbReference type="Proteomes" id="UP000310754"/>
    </source>
</evidence>
<dbReference type="InterPro" id="IPR020904">
    <property type="entry name" value="Sc_DH/Rdtase_CS"/>
</dbReference>
<evidence type="ECO:0000256" key="2">
    <source>
        <dbReference type="ARBA" id="ARBA00023002"/>
    </source>
</evidence>
<dbReference type="AlphaFoldDB" id="A0A4S3ZPE8"/>
<dbReference type="PANTHER" id="PTHR42760">
    <property type="entry name" value="SHORT-CHAIN DEHYDROGENASES/REDUCTASES FAMILY MEMBER"/>
    <property type="match status" value="1"/>
</dbReference>